<organism evidence="2 3">
    <name type="scientific">Desulfonema magnum</name>
    <dbReference type="NCBI Taxonomy" id="45655"/>
    <lineage>
        <taxon>Bacteria</taxon>
        <taxon>Pseudomonadati</taxon>
        <taxon>Thermodesulfobacteriota</taxon>
        <taxon>Desulfobacteria</taxon>
        <taxon>Desulfobacterales</taxon>
        <taxon>Desulfococcaceae</taxon>
        <taxon>Desulfonema</taxon>
    </lineage>
</organism>
<dbReference type="KEGG" id="dmm:dnm_008120"/>
<keyword evidence="3" id="KW-1185">Reference proteome</keyword>
<feature type="region of interest" description="Disordered" evidence="1">
    <location>
        <begin position="1"/>
        <end position="22"/>
    </location>
</feature>
<proteinExistence type="predicted"/>
<gene>
    <name evidence="2" type="ORF">dnm_008120</name>
</gene>
<protein>
    <submittedName>
        <fullName evidence="2">Uncharacterized protein</fullName>
    </submittedName>
</protein>
<evidence type="ECO:0000313" key="3">
    <source>
        <dbReference type="Proteomes" id="UP000663722"/>
    </source>
</evidence>
<name>A0A975BG61_9BACT</name>
<accession>A0A975BG61</accession>
<dbReference type="AlphaFoldDB" id="A0A975BG61"/>
<reference evidence="2" key="1">
    <citation type="journal article" date="2021" name="Microb. Physiol.">
        <title>Proteogenomic Insights into the Physiology of Marine, Sulfate-Reducing, Filamentous Desulfonema limicola and Desulfonema magnum.</title>
        <authorList>
            <person name="Schnaars V."/>
            <person name="Wohlbrand L."/>
            <person name="Scheve S."/>
            <person name="Hinrichs C."/>
            <person name="Reinhardt R."/>
            <person name="Rabus R."/>
        </authorList>
    </citation>
    <scope>NUCLEOTIDE SEQUENCE</scope>
    <source>
        <strain evidence="2">4be13</strain>
    </source>
</reference>
<evidence type="ECO:0000313" key="2">
    <source>
        <dbReference type="EMBL" id="QTA84812.1"/>
    </source>
</evidence>
<dbReference type="Proteomes" id="UP000663722">
    <property type="component" value="Chromosome"/>
</dbReference>
<evidence type="ECO:0000256" key="1">
    <source>
        <dbReference type="SAM" id="MobiDB-lite"/>
    </source>
</evidence>
<dbReference type="EMBL" id="CP061800">
    <property type="protein sequence ID" value="QTA84812.1"/>
    <property type="molecule type" value="Genomic_DNA"/>
</dbReference>
<sequence>MRLRKSIFRTPEKTPENPLTFNSTVLAPFPESQQNIKIV</sequence>